<dbReference type="EMBL" id="BAAAOH010000001">
    <property type="protein sequence ID" value="GAA1995561.1"/>
    <property type="molecule type" value="Genomic_DNA"/>
</dbReference>
<gene>
    <name evidence="3" type="ORF">GCM10009777_34810</name>
</gene>
<evidence type="ECO:0000259" key="2">
    <source>
        <dbReference type="PROSITE" id="PS50937"/>
    </source>
</evidence>
<dbReference type="PRINTS" id="PR00040">
    <property type="entry name" value="HTHMERR"/>
</dbReference>
<dbReference type="InterPro" id="IPR047057">
    <property type="entry name" value="MerR_fam"/>
</dbReference>
<dbReference type="Pfam" id="PF13411">
    <property type="entry name" value="MerR_1"/>
    <property type="match status" value="1"/>
</dbReference>
<evidence type="ECO:0000256" key="1">
    <source>
        <dbReference type="ARBA" id="ARBA00023125"/>
    </source>
</evidence>
<feature type="domain" description="HTH merR-type" evidence="2">
    <location>
        <begin position="1"/>
        <end position="69"/>
    </location>
</feature>
<keyword evidence="1" id="KW-0238">DNA-binding</keyword>
<reference evidence="4" key="1">
    <citation type="journal article" date="2019" name="Int. J. Syst. Evol. Microbiol.">
        <title>The Global Catalogue of Microorganisms (GCM) 10K type strain sequencing project: providing services to taxonomists for standard genome sequencing and annotation.</title>
        <authorList>
            <consortium name="The Broad Institute Genomics Platform"/>
            <consortium name="The Broad Institute Genome Sequencing Center for Infectious Disease"/>
            <person name="Wu L."/>
            <person name="Ma J."/>
        </authorList>
    </citation>
    <scope>NUCLEOTIDE SEQUENCE [LARGE SCALE GENOMIC DNA]</scope>
    <source>
        <strain evidence="4">JCM 14902</strain>
    </source>
</reference>
<sequence>MRISGLSAVTGVSVPTIKYYLREGLLFEGVRTSPTQAEYGDDHVHRLRVIRALIDSGVSIAETRKVIRSLDDPPQSPHDLLGAAHAAVTPHFAEDLDIAAAELLVTRLGWQPGLCDPDVVAGVARALQSLERADFSVPDDVMTAYLHAVARIARAEIEGIPTESADAAVRYVVLGSVLVEPLILALRRVAEQVASAERFGVAGMSPGSAAAAGVAE</sequence>
<organism evidence="3 4">
    <name type="scientific">Microbacterium pumilum</name>
    <dbReference type="NCBI Taxonomy" id="344165"/>
    <lineage>
        <taxon>Bacteria</taxon>
        <taxon>Bacillati</taxon>
        <taxon>Actinomycetota</taxon>
        <taxon>Actinomycetes</taxon>
        <taxon>Micrococcales</taxon>
        <taxon>Microbacteriaceae</taxon>
        <taxon>Microbacterium</taxon>
    </lineage>
</organism>
<dbReference type="Proteomes" id="UP001500326">
    <property type="component" value="Unassembled WGS sequence"/>
</dbReference>
<proteinExistence type="predicted"/>
<dbReference type="SUPFAM" id="SSF46955">
    <property type="entry name" value="Putative DNA-binding domain"/>
    <property type="match status" value="1"/>
</dbReference>
<dbReference type="PANTHER" id="PTHR30204">
    <property type="entry name" value="REDOX-CYCLING DRUG-SENSING TRANSCRIPTIONAL ACTIVATOR SOXR"/>
    <property type="match status" value="1"/>
</dbReference>
<dbReference type="SMART" id="SM00422">
    <property type="entry name" value="HTH_MERR"/>
    <property type="match status" value="1"/>
</dbReference>
<comment type="caution">
    <text evidence="3">The sequence shown here is derived from an EMBL/GenBank/DDBJ whole genome shotgun (WGS) entry which is preliminary data.</text>
</comment>
<dbReference type="RefSeq" id="WP_344065251.1">
    <property type="nucleotide sequence ID" value="NZ_BAAAOH010000001.1"/>
</dbReference>
<accession>A0ABP5EFX4</accession>
<keyword evidence="4" id="KW-1185">Reference proteome</keyword>
<protein>
    <submittedName>
        <fullName evidence="3">MerR family transcriptional regulator</fullName>
    </submittedName>
</protein>
<dbReference type="InterPro" id="IPR000551">
    <property type="entry name" value="MerR-type_HTH_dom"/>
</dbReference>
<evidence type="ECO:0000313" key="3">
    <source>
        <dbReference type="EMBL" id="GAA1995561.1"/>
    </source>
</evidence>
<evidence type="ECO:0000313" key="4">
    <source>
        <dbReference type="Proteomes" id="UP001500326"/>
    </source>
</evidence>
<dbReference type="Gene3D" id="1.10.1660.10">
    <property type="match status" value="1"/>
</dbReference>
<name>A0ABP5EFX4_9MICO</name>
<dbReference type="PROSITE" id="PS50937">
    <property type="entry name" value="HTH_MERR_2"/>
    <property type="match status" value="1"/>
</dbReference>
<dbReference type="PANTHER" id="PTHR30204:SF98">
    <property type="entry name" value="HTH-TYPE TRANSCRIPTIONAL REGULATOR ADHR"/>
    <property type="match status" value="1"/>
</dbReference>
<dbReference type="InterPro" id="IPR009061">
    <property type="entry name" value="DNA-bd_dom_put_sf"/>
</dbReference>